<reference evidence="2" key="1">
    <citation type="submission" date="2014-09" db="EMBL/GenBank/DDBJ databases">
        <authorList>
            <person name="Magalhaes I.L.F."/>
            <person name="Oliveira U."/>
            <person name="Santos F.R."/>
            <person name="Vidigal T.H.D.A."/>
            <person name="Brescovit A.D."/>
            <person name="Santos A.J."/>
        </authorList>
    </citation>
    <scope>NUCLEOTIDE SEQUENCE</scope>
    <source>
        <tissue evidence="2">Shoot tissue taken approximately 20 cm above the soil surface</tissue>
    </source>
</reference>
<evidence type="ECO:0000313" key="2">
    <source>
        <dbReference type="EMBL" id="JAD44965.1"/>
    </source>
</evidence>
<evidence type="ECO:0000256" key="1">
    <source>
        <dbReference type="SAM" id="MobiDB-lite"/>
    </source>
</evidence>
<feature type="compositionally biased region" description="Low complexity" evidence="1">
    <location>
        <begin position="36"/>
        <end position="45"/>
    </location>
</feature>
<protein>
    <submittedName>
        <fullName evidence="2">Uncharacterized protein</fullName>
    </submittedName>
</protein>
<dbReference type="EMBL" id="GBRH01252930">
    <property type="protein sequence ID" value="JAD44965.1"/>
    <property type="molecule type" value="Transcribed_RNA"/>
</dbReference>
<feature type="region of interest" description="Disordered" evidence="1">
    <location>
        <begin position="1"/>
        <end position="72"/>
    </location>
</feature>
<organism evidence="2">
    <name type="scientific">Arundo donax</name>
    <name type="common">Giant reed</name>
    <name type="synonym">Donax arundinaceus</name>
    <dbReference type="NCBI Taxonomy" id="35708"/>
    <lineage>
        <taxon>Eukaryota</taxon>
        <taxon>Viridiplantae</taxon>
        <taxon>Streptophyta</taxon>
        <taxon>Embryophyta</taxon>
        <taxon>Tracheophyta</taxon>
        <taxon>Spermatophyta</taxon>
        <taxon>Magnoliopsida</taxon>
        <taxon>Liliopsida</taxon>
        <taxon>Poales</taxon>
        <taxon>Poaceae</taxon>
        <taxon>PACMAD clade</taxon>
        <taxon>Arundinoideae</taxon>
        <taxon>Arundineae</taxon>
        <taxon>Arundo</taxon>
    </lineage>
</organism>
<proteinExistence type="predicted"/>
<reference evidence="2" key="2">
    <citation type="journal article" date="2015" name="Data Brief">
        <title>Shoot transcriptome of the giant reed, Arundo donax.</title>
        <authorList>
            <person name="Barrero R.A."/>
            <person name="Guerrero F.D."/>
            <person name="Moolhuijzen P."/>
            <person name="Goolsby J.A."/>
            <person name="Tidwell J."/>
            <person name="Bellgard S.E."/>
            <person name="Bellgard M.I."/>
        </authorList>
    </citation>
    <scope>NUCLEOTIDE SEQUENCE</scope>
    <source>
        <tissue evidence="2">Shoot tissue taken approximately 20 cm above the soil surface</tissue>
    </source>
</reference>
<accession>A0A0A9A7I2</accession>
<name>A0A0A9A7I2_ARUDO</name>
<sequence>MDGRKRALEGGGGLGTPRPGLEAVGAGGGGRERVVAGEAARGRGATPHGGRHPGSATAPPPAPARVGRTPQI</sequence>
<dbReference type="AlphaFoldDB" id="A0A0A9A7I2"/>